<dbReference type="Pfam" id="PF01771">
    <property type="entry name" value="Viral_alk_exo"/>
    <property type="match status" value="1"/>
</dbReference>
<name>A0A9J6GF50_HAELO</name>
<sequence length="195" mass="21825">MQPEANGQDRCESLPQAVLPIRHARTQEELNLFYKRVAAAGIKPAILMVHPHYSALFQAPQNKKVQLLRNLSCQEASSEDLGSLICRAEKFLEELIISQEMVQHVESSTREQSKCTMRYAYRAGRITASVMKSVRCTSIKTPSISLLKKICHPEMHKFSTPATTSGLDYEADAINSYVAEMKKQHASFAHSISGM</sequence>
<reference evidence="5 6" key="1">
    <citation type="journal article" date="2020" name="Cell">
        <title>Large-Scale Comparative Analyses of Tick Genomes Elucidate Their Genetic Diversity and Vector Capacities.</title>
        <authorList>
            <consortium name="Tick Genome and Microbiome Consortium (TIGMIC)"/>
            <person name="Jia N."/>
            <person name="Wang J."/>
            <person name="Shi W."/>
            <person name="Du L."/>
            <person name="Sun Y."/>
            <person name="Zhan W."/>
            <person name="Jiang J.F."/>
            <person name="Wang Q."/>
            <person name="Zhang B."/>
            <person name="Ji P."/>
            <person name="Bell-Sakyi L."/>
            <person name="Cui X.M."/>
            <person name="Yuan T.T."/>
            <person name="Jiang B.G."/>
            <person name="Yang W.F."/>
            <person name="Lam T.T."/>
            <person name="Chang Q.C."/>
            <person name="Ding S.J."/>
            <person name="Wang X.J."/>
            <person name="Zhu J.G."/>
            <person name="Ruan X.D."/>
            <person name="Zhao L."/>
            <person name="Wei J.T."/>
            <person name="Ye R.Z."/>
            <person name="Que T.C."/>
            <person name="Du C.H."/>
            <person name="Zhou Y.H."/>
            <person name="Cheng J.X."/>
            <person name="Dai P.F."/>
            <person name="Guo W.B."/>
            <person name="Han X.H."/>
            <person name="Huang E.J."/>
            <person name="Li L.F."/>
            <person name="Wei W."/>
            <person name="Gao Y.C."/>
            <person name="Liu J.Z."/>
            <person name="Shao H.Z."/>
            <person name="Wang X."/>
            <person name="Wang C.C."/>
            <person name="Yang T.C."/>
            <person name="Huo Q.B."/>
            <person name="Li W."/>
            <person name="Chen H.Y."/>
            <person name="Chen S.E."/>
            <person name="Zhou L.G."/>
            <person name="Ni X.B."/>
            <person name="Tian J.H."/>
            <person name="Sheng Y."/>
            <person name="Liu T."/>
            <person name="Pan Y.S."/>
            <person name="Xia L.Y."/>
            <person name="Li J."/>
            <person name="Zhao F."/>
            <person name="Cao W.C."/>
        </authorList>
    </citation>
    <scope>NUCLEOTIDE SEQUENCE [LARGE SCALE GENOMIC DNA]</scope>
    <source>
        <strain evidence="5">HaeL-2018</strain>
    </source>
</reference>
<dbReference type="OrthoDB" id="261614at2759"/>
<evidence type="ECO:0000256" key="2">
    <source>
        <dbReference type="ARBA" id="ARBA00022759"/>
    </source>
</evidence>
<dbReference type="EMBL" id="JABSTR010000006">
    <property type="protein sequence ID" value="KAH9373827.1"/>
    <property type="molecule type" value="Genomic_DNA"/>
</dbReference>
<keyword evidence="6" id="KW-1185">Reference proteome</keyword>
<evidence type="ECO:0000313" key="6">
    <source>
        <dbReference type="Proteomes" id="UP000821853"/>
    </source>
</evidence>
<evidence type="ECO:0000256" key="1">
    <source>
        <dbReference type="ARBA" id="ARBA00022722"/>
    </source>
</evidence>
<evidence type="ECO:0000256" key="4">
    <source>
        <dbReference type="ARBA" id="ARBA00022839"/>
    </source>
</evidence>
<accession>A0A9J6GF50</accession>
<organism evidence="5 6">
    <name type="scientific">Haemaphysalis longicornis</name>
    <name type="common">Bush tick</name>
    <dbReference type="NCBI Taxonomy" id="44386"/>
    <lineage>
        <taxon>Eukaryota</taxon>
        <taxon>Metazoa</taxon>
        <taxon>Ecdysozoa</taxon>
        <taxon>Arthropoda</taxon>
        <taxon>Chelicerata</taxon>
        <taxon>Arachnida</taxon>
        <taxon>Acari</taxon>
        <taxon>Parasitiformes</taxon>
        <taxon>Ixodida</taxon>
        <taxon>Ixodoidea</taxon>
        <taxon>Ixodidae</taxon>
        <taxon>Haemaphysalinae</taxon>
        <taxon>Haemaphysalis</taxon>
    </lineage>
</organism>
<keyword evidence="4" id="KW-0269">Exonuclease</keyword>
<gene>
    <name evidence="5" type="ORF">HPB48_007451</name>
</gene>
<keyword evidence="1" id="KW-0540">Nuclease</keyword>
<dbReference type="PANTHER" id="PTHR47526:SF3">
    <property type="entry name" value="PHD-TYPE DOMAIN-CONTAINING PROTEIN"/>
    <property type="match status" value="1"/>
</dbReference>
<dbReference type="InterPro" id="IPR011604">
    <property type="entry name" value="PDDEXK-like_dom_sf"/>
</dbReference>
<keyword evidence="3" id="KW-0378">Hydrolase</keyword>
<dbReference type="Gene3D" id="3.90.320.10">
    <property type="match status" value="1"/>
</dbReference>
<dbReference type="Proteomes" id="UP000821853">
    <property type="component" value="Chromosome 4"/>
</dbReference>
<dbReference type="GO" id="GO:0004527">
    <property type="term" value="F:exonuclease activity"/>
    <property type="evidence" value="ECO:0007669"/>
    <property type="project" value="UniProtKB-KW"/>
</dbReference>
<dbReference type="GO" id="GO:0004519">
    <property type="term" value="F:endonuclease activity"/>
    <property type="evidence" value="ECO:0007669"/>
    <property type="project" value="UniProtKB-KW"/>
</dbReference>
<dbReference type="InterPro" id="IPR034720">
    <property type="entry name" value="Viral_alk_exo"/>
</dbReference>
<proteinExistence type="predicted"/>
<dbReference type="AlphaFoldDB" id="A0A9J6GF50"/>
<comment type="caution">
    <text evidence="5">The sequence shown here is derived from an EMBL/GenBank/DDBJ whole genome shotgun (WGS) entry which is preliminary data.</text>
</comment>
<evidence type="ECO:0000256" key="3">
    <source>
        <dbReference type="ARBA" id="ARBA00022801"/>
    </source>
</evidence>
<dbReference type="VEuPathDB" id="VectorBase:HLOH_057762"/>
<keyword evidence="2" id="KW-0255">Endonuclease</keyword>
<protein>
    <submittedName>
        <fullName evidence="5">Uncharacterized protein</fullName>
    </submittedName>
</protein>
<evidence type="ECO:0000313" key="5">
    <source>
        <dbReference type="EMBL" id="KAH9373827.1"/>
    </source>
</evidence>
<dbReference type="PANTHER" id="PTHR47526">
    <property type="entry name" value="ATP-DEPENDENT DNA HELICASE"/>
    <property type="match status" value="1"/>
</dbReference>